<name>A0ABQ5AMM0_9ASTR</name>
<dbReference type="Proteomes" id="UP001151760">
    <property type="component" value="Unassembled WGS sequence"/>
</dbReference>
<reference evidence="1" key="2">
    <citation type="submission" date="2022-01" db="EMBL/GenBank/DDBJ databases">
        <authorList>
            <person name="Yamashiro T."/>
            <person name="Shiraishi A."/>
            <person name="Satake H."/>
            <person name="Nakayama K."/>
        </authorList>
    </citation>
    <scope>NUCLEOTIDE SEQUENCE</scope>
</reference>
<sequence>MLEGHMFDDKDVDRSHAPVMDSRCVVLLEIAKYSTSVTTHVKSNTNVLGGAFLKAMLKVENTGIHDAILRGGRNGSDVGSGTILPSSFVGDKFLGLKARDRPDAVAQFFEINVKEMVKFLKERKPLGDIVADGKDVNDEFDGVE</sequence>
<dbReference type="EMBL" id="BQNB010012354">
    <property type="protein sequence ID" value="GJT02506.1"/>
    <property type="molecule type" value="Genomic_DNA"/>
</dbReference>
<comment type="caution">
    <text evidence="1">The sequence shown here is derived from an EMBL/GenBank/DDBJ whole genome shotgun (WGS) entry which is preliminary data.</text>
</comment>
<organism evidence="1 2">
    <name type="scientific">Tanacetum coccineum</name>
    <dbReference type="NCBI Taxonomy" id="301880"/>
    <lineage>
        <taxon>Eukaryota</taxon>
        <taxon>Viridiplantae</taxon>
        <taxon>Streptophyta</taxon>
        <taxon>Embryophyta</taxon>
        <taxon>Tracheophyta</taxon>
        <taxon>Spermatophyta</taxon>
        <taxon>Magnoliopsida</taxon>
        <taxon>eudicotyledons</taxon>
        <taxon>Gunneridae</taxon>
        <taxon>Pentapetalae</taxon>
        <taxon>asterids</taxon>
        <taxon>campanulids</taxon>
        <taxon>Asterales</taxon>
        <taxon>Asteraceae</taxon>
        <taxon>Asteroideae</taxon>
        <taxon>Anthemideae</taxon>
        <taxon>Anthemidinae</taxon>
        <taxon>Tanacetum</taxon>
    </lineage>
</organism>
<reference evidence="1" key="1">
    <citation type="journal article" date="2022" name="Int. J. Mol. Sci.">
        <title>Draft Genome of Tanacetum Coccineum: Genomic Comparison of Closely Related Tanacetum-Family Plants.</title>
        <authorList>
            <person name="Yamashiro T."/>
            <person name="Shiraishi A."/>
            <person name="Nakayama K."/>
            <person name="Satake H."/>
        </authorList>
    </citation>
    <scope>NUCLEOTIDE SEQUENCE</scope>
</reference>
<keyword evidence="2" id="KW-1185">Reference proteome</keyword>
<protein>
    <submittedName>
        <fullName evidence="1">Uncharacterized protein</fullName>
    </submittedName>
</protein>
<accession>A0ABQ5AMM0</accession>
<proteinExistence type="predicted"/>
<evidence type="ECO:0000313" key="1">
    <source>
        <dbReference type="EMBL" id="GJT02506.1"/>
    </source>
</evidence>
<gene>
    <name evidence="1" type="ORF">Tco_0823675</name>
</gene>
<evidence type="ECO:0000313" key="2">
    <source>
        <dbReference type="Proteomes" id="UP001151760"/>
    </source>
</evidence>